<dbReference type="Gene3D" id="1.20.1250.20">
    <property type="entry name" value="MFS general substrate transporter like domains"/>
    <property type="match status" value="1"/>
</dbReference>
<sequence>FSPTIMTDYELLRTPDEILAEIGEKSWWKLTFLICLTSLGWAMLALIIMPSSFYETKPANSTFITIAEEYELSAQSREWVSTVFMMGMMVGGMTTSQLSDRLGRRPLLIGSSLSISILTLLVSQAPTFEWLLVLRVLQGACYTSLGQSSWTAGFESTPIEWRAKNSFIYGISWVVGYLALAPIAYYADSW</sequence>
<dbReference type="SUPFAM" id="SSF103473">
    <property type="entry name" value="MFS general substrate transporter"/>
    <property type="match status" value="1"/>
</dbReference>
<proteinExistence type="predicted"/>
<dbReference type="InterPro" id="IPR005829">
    <property type="entry name" value="Sugar_transporter_CS"/>
</dbReference>
<evidence type="ECO:0000313" key="8">
    <source>
        <dbReference type="Proteomes" id="UP001432322"/>
    </source>
</evidence>
<dbReference type="InterPro" id="IPR036259">
    <property type="entry name" value="MFS_trans_sf"/>
</dbReference>
<keyword evidence="4 5" id="KW-0472">Membrane</keyword>
<evidence type="ECO:0000256" key="4">
    <source>
        <dbReference type="ARBA" id="ARBA00023136"/>
    </source>
</evidence>
<comment type="caution">
    <text evidence="7">The sequence shown here is derived from an EMBL/GenBank/DDBJ whole genome shotgun (WGS) entry which is preliminary data.</text>
</comment>
<feature type="transmembrane region" description="Helical" evidence="5">
    <location>
        <begin position="30"/>
        <end position="49"/>
    </location>
</feature>
<dbReference type="EMBL" id="BTSY01000002">
    <property type="protein sequence ID" value="GMT16757.1"/>
    <property type="molecule type" value="Genomic_DNA"/>
</dbReference>
<keyword evidence="3 5" id="KW-1133">Transmembrane helix</keyword>
<dbReference type="InterPro" id="IPR020846">
    <property type="entry name" value="MFS_dom"/>
</dbReference>
<dbReference type="PROSITE" id="PS50850">
    <property type="entry name" value="MFS"/>
    <property type="match status" value="1"/>
</dbReference>
<dbReference type="GO" id="GO:0022857">
    <property type="term" value="F:transmembrane transporter activity"/>
    <property type="evidence" value="ECO:0007669"/>
    <property type="project" value="InterPro"/>
</dbReference>
<protein>
    <recommendedName>
        <fullName evidence="6">Major facilitator superfamily (MFS) profile domain-containing protein</fullName>
    </recommendedName>
</protein>
<evidence type="ECO:0000256" key="1">
    <source>
        <dbReference type="ARBA" id="ARBA00004141"/>
    </source>
</evidence>
<evidence type="ECO:0000259" key="6">
    <source>
        <dbReference type="PROSITE" id="PS50850"/>
    </source>
</evidence>
<evidence type="ECO:0000256" key="2">
    <source>
        <dbReference type="ARBA" id="ARBA00022692"/>
    </source>
</evidence>
<dbReference type="GO" id="GO:0016020">
    <property type="term" value="C:membrane"/>
    <property type="evidence" value="ECO:0007669"/>
    <property type="project" value="UniProtKB-SubCell"/>
</dbReference>
<reference evidence="7" key="1">
    <citation type="submission" date="2023-10" db="EMBL/GenBank/DDBJ databases">
        <title>Genome assembly of Pristionchus species.</title>
        <authorList>
            <person name="Yoshida K."/>
            <person name="Sommer R.J."/>
        </authorList>
    </citation>
    <scope>NUCLEOTIDE SEQUENCE</scope>
    <source>
        <strain evidence="7">RS5133</strain>
    </source>
</reference>
<comment type="subcellular location">
    <subcellularLocation>
        <location evidence="1">Membrane</location>
        <topology evidence="1">Multi-pass membrane protein</topology>
    </subcellularLocation>
</comment>
<evidence type="ECO:0000313" key="7">
    <source>
        <dbReference type="EMBL" id="GMT16757.1"/>
    </source>
</evidence>
<dbReference type="PANTHER" id="PTHR24064">
    <property type="entry name" value="SOLUTE CARRIER FAMILY 22 MEMBER"/>
    <property type="match status" value="1"/>
</dbReference>
<feature type="transmembrane region" description="Helical" evidence="5">
    <location>
        <begin position="167"/>
        <end position="187"/>
    </location>
</feature>
<keyword evidence="2 5" id="KW-0812">Transmembrane</keyword>
<keyword evidence="8" id="KW-1185">Reference proteome</keyword>
<dbReference type="PROSITE" id="PS00216">
    <property type="entry name" value="SUGAR_TRANSPORT_1"/>
    <property type="match status" value="1"/>
</dbReference>
<dbReference type="InterPro" id="IPR011701">
    <property type="entry name" value="MFS"/>
</dbReference>
<dbReference type="Pfam" id="PF07690">
    <property type="entry name" value="MFS_1"/>
    <property type="match status" value="1"/>
</dbReference>
<feature type="domain" description="Major facilitator superfamily (MFS) profile" evidence="6">
    <location>
        <begin position="30"/>
        <end position="190"/>
    </location>
</feature>
<gene>
    <name evidence="7" type="ORF">PFISCL1PPCAC_8054</name>
</gene>
<evidence type="ECO:0000256" key="5">
    <source>
        <dbReference type="SAM" id="Phobius"/>
    </source>
</evidence>
<dbReference type="Proteomes" id="UP001432322">
    <property type="component" value="Unassembled WGS sequence"/>
</dbReference>
<accession>A0AAV5VDE0</accession>
<feature type="non-terminal residue" evidence="7">
    <location>
        <position position="1"/>
    </location>
</feature>
<name>A0AAV5VDE0_9BILA</name>
<feature type="non-terminal residue" evidence="7">
    <location>
        <position position="190"/>
    </location>
</feature>
<evidence type="ECO:0000256" key="3">
    <source>
        <dbReference type="ARBA" id="ARBA00022989"/>
    </source>
</evidence>
<dbReference type="AlphaFoldDB" id="A0AAV5VDE0"/>
<organism evidence="7 8">
    <name type="scientific">Pristionchus fissidentatus</name>
    <dbReference type="NCBI Taxonomy" id="1538716"/>
    <lineage>
        <taxon>Eukaryota</taxon>
        <taxon>Metazoa</taxon>
        <taxon>Ecdysozoa</taxon>
        <taxon>Nematoda</taxon>
        <taxon>Chromadorea</taxon>
        <taxon>Rhabditida</taxon>
        <taxon>Rhabditina</taxon>
        <taxon>Diplogasteromorpha</taxon>
        <taxon>Diplogasteroidea</taxon>
        <taxon>Neodiplogasteridae</taxon>
        <taxon>Pristionchus</taxon>
    </lineage>
</organism>